<protein>
    <submittedName>
        <fullName evidence="2">Uncharacterized protein</fullName>
    </submittedName>
</protein>
<reference evidence="2" key="2">
    <citation type="submission" date="2023-06" db="EMBL/GenBank/DDBJ databases">
        <authorList>
            <person name="Spilker T."/>
        </authorList>
    </citation>
    <scope>NUCLEOTIDE SEQUENCE</scope>
    <source>
        <strain evidence="2">FLAC1071</strain>
    </source>
</reference>
<dbReference type="RefSeq" id="WP_054585698.1">
    <property type="nucleotide sequence ID" value="NZ_CP012885.2"/>
</dbReference>
<sequence>MTALVKFGMLELAVAVLSGWLMVATVEMPDALRQHGVIHLKRIRQAHLDLLFMGVILLAAGAAVRDVPPWIVALIVAGAYGQPLTFLPLAYRASIQQAVVYRVLATALFTATSVGWVGLAVTVLTR</sequence>
<evidence type="ECO:0000256" key="1">
    <source>
        <dbReference type="SAM" id="Phobius"/>
    </source>
</evidence>
<feature type="transmembrane region" description="Helical" evidence="1">
    <location>
        <begin position="70"/>
        <end position="91"/>
    </location>
</feature>
<keyword evidence="1" id="KW-0812">Transmembrane</keyword>
<dbReference type="Proteomes" id="UP001529272">
    <property type="component" value="Unassembled WGS sequence"/>
</dbReference>
<accession>A0ABT7P7Z0</accession>
<gene>
    <name evidence="2" type="ORF">QRB35_25840</name>
</gene>
<reference evidence="2" key="1">
    <citation type="submission" date="2023-06" db="EMBL/GenBank/DDBJ databases">
        <title>Itaconate inhibition of nontuberculous mycobacteria.</title>
        <authorList>
            <person name="Breen P."/>
            <person name="Zimbric M."/>
            <person name="Caverly L."/>
        </authorList>
    </citation>
    <scope>NUCLEOTIDE SEQUENCE</scope>
    <source>
        <strain evidence="2">FLAC1071</strain>
    </source>
</reference>
<evidence type="ECO:0000313" key="2">
    <source>
        <dbReference type="EMBL" id="MDM3929405.1"/>
    </source>
</evidence>
<feature type="transmembrane region" description="Helical" evidence="1">
    <location>
        <begin position="103"/>
        <end position="124"/>
    </location>
</feature>
<keyword evidence="1" id="KW-1133">Transmembrane helix</keyword>
<proteinExistence type="predicted"/>
<keyword evidence="1" id="KW-0472">Membrane</keyword>
<organism evidence="2 3">
    <name type="scientific">Mycobacterium intracellulare subsp. chimaera</name>
    <dbReference type="NCBI Taxonomy" id="222805"/>
    <lineage>
        <taxon>Bacteria</taxon>
        <taxon>Bacillati</taxon>
        <taxon>Actinomycetota</taxon>
        <taxon>Actinomycetes</taxon>
        <taxon>Mycobacteriales</taxon>
        <taxon>Mycobacteriaceae</taxon>
        <taxon>Mycobacterium</taxon>
        <taxon>Mycobacterium avium complex (MAC)</taxon>
    </lineage>
</organism>
<feature type="transmembrane region" description="Helical" evidence="1">
    <location>
        <begin position="46"/>
        <end position="64"/>
    </location>
</feature>
<name>A0ABT7P7Z0_MYCIT</name>
<feature type="transmembrane region" description="Helical" evidence="1">
    <location>
        <begin position="6"/>
        <end position="26"/>
    </location>
</feature>
<dbReference type="EMBL" id="JASZZX010000036">
    <property type="protein sequence ID" value="MDM3929405.1"/>
    <property type="molecule type" value="Genomic_DNA"/>
</dbReference>
<evidence type="ECO:0000313" key="3">
    <source>
        <dbReference type="Proteomes" id="UP001529272"/>
    </source>
</evidence>
<keyword evidence="3" id="KW-1185">Reference proteome</keyword>
<comment type="caution">
    <text evidence="2">The sequence shown here is derived from an EMBL/GenBank/DDBJ whole genome shotgun (WGS) entry which is preliminary data.</text>
</comment>